<dbReference type="STRING" id="1257118.L8GHS9"/>
<gene>
    <name evidence="4" type="ORF">ACA1_156340</name>
</gene>
<keyword evidence="5" id="KW-1185">Reference proteome</keyword>
<evidence type="ECO:0000256" key="1">
    <source>
        <dbReference type="ARBA" id="ARBA00022737"/>
    </source>
</evidence>
<dbReference type="Proteomes" id="UP000011083">
    <property type="component" value="Unassembled WGS sequence"/>
</dbReference>
<protein>
    <submittedName>
        <fullName evidence="4">Ankyrin repeat protein</fullName>
    </submittedName>
</protein>
<name>L8GHS9_ACACF</name>
<accession>L8GHS9</accession>
<dbReference type="SMART" id="SM00248">
    <property type="entry name" value="ANK"/>
    <property type="match status" value="3"/>
</dbReference>
<reference evidence="4 5" key="1">
    <citation type="journal article" date="2013" name="Genome Biol.">
        <title>Genome of Acanthamoeba castellanii highlights extensive lateral gene transfer and early evolution of tyrosine kinase signaling.</title>
        <authorList>
            <person name="Clarke M."/>
            <person name="Lohan A.J."/>
            <person name="Liu B."/>
            <person name="Lagkouvardos I."/>
            <person name="Roy S."/>
            <person name="Zafar N."/>
            <person name="Bertelli C."/>
            <person name="Schilde C."/>
            <person name="Kianianmomeni A."/>
            <person name="Burglin T.R."/>
            <person name="Frech C."/>
            <person name="Turcotte B."/>
            <person name="Kopec K.O."/>
            <person name="Synnott J.M."/>
            <person name="Choo C."/>
            <person name="Paponov I."/>
            <person name="Finkler A."/>
            <person name="Soon Heng Tan C."/>
            <person name="Hutchins A.P."/>
            <person name="Weinmeier T."/>
            <person name="Rattei T."/>
            <person name="Chu J.S."/>
            <person name="Gimenez G."/>
            <person name="Irimia M."/>
            <person name="Rigden D.J."/>
            <person name="Fitzpatrick D.A."/>
            <person name="Lorenzo-Morales J."/>
            <person name="Bateman A."/>
            <person name="Chiu C.H."/>
            <person name="Tang P."/>
            <person name="Hegemann P."/>
            <person name="Fromm H."/>
            <person name="Raoult D."/>
            <person name="Greub G."/>
            <person name="Miranda-Saavedra D."/>
            <person name="Chen N."/>
            <person name="Nash P."/>
            <person name="Ginger M.L."/>
            <person name="Horn M."/>
            <person name="Schaap P."/>
            <person name="Caler L."/>
            <person name="Loftus B."/>
        </authorList>
    </citation>
    <scope>NUCLEOTIDE SEQUENCE [LARGE SCALE GENOMIC DNA]</scope>
    <source>
        <strain evidence="4 5">Neff</strain>
    </source>
</reference>
<evidence type="ECO:0000256" key="3">
    <source>
        <dbReference type="PROSITE-ProRule" id="PRU00023"/>
    </source>
</evidence>
<organism evidence="4 5">
    <name type="scientific">Acanthamoeba castellanii (strain ATCC 30010 / Neff)</name>
    <dbReference type="NCBI Taxonomy" id="1257118"/>
    <lineage>
        <taxon>Eukaryota</taxon>
        <taxon>Amoebozoa</taxon>
        <taxon>Discosea</taxon>
        <taxon>Longamoebia</taxon>
        <taxon>Centramoebida</taxon>
        <taxon>Acanthamoebidae</taxon>
        <taxon>Acanthamoeba</taxon>
    </lineage>
</organism>
<dbReference type="InterPro" id="IPR051637">
    <property type="entry name" value="Ank_repeat_dom-contain_49"/>
</dbReference>
<dbReference type="PROSITE" id="PS50088">
    <property type="entry name" value="ANK_REPEAT"/>
    <property type="match status" value="1"/>
</dbReference>
<evidence type="ECO:0000313" key="5">
    <source>
        <dbReference type="Proteomes" id="UP000011083"/>
    </source>
</evidence>
<dbReference type="InterPro" id="IPR036770">
    <property type="entry name" value="Ankyrin_rpt-contain_sf"/>
</dbReference>
<sequence>MPLHITSQFKQANLSFLEELLHAGANMNSNSLSRAMQHKSLKHVQRLVESGAHVDATKLNPTTTPLLIAAFTNQVATASYLLTKGTDPNKAQNNKEHMTPLTAAALNGDPAMVKLLLGAGANPYFINPALMLYLTLNVVWAHAQMPKRKYTTGLCMQRTISKGSQH</sequence>
<dbReference type="Pfam" id="PF12796">
    <property type="entry name" value="Ank_2"/>
    <property type="match status" value="1"/>
</dbReference>
<dbReference type="Gene3D" id="1.25.40.20">
    <property type="entry name" value="Ankyrin repeat-containing domain"/>
    <property type="match status" value="1"/>
</dbReference>
<dbReference type="InterPro" id="IPR002110">
    <property type="entry name" value="Ankyrin_rpt"/>
</dbReference>
<dbReference type="PANTHER" id="PTHR24180:SF45">
    <property type="entry name" value="POLY [ADP-RIBOSE] POLYMERASE TANKYRASE"/>
    <property type="match status" value="1"/>
</dbReference>
<dbReference type="VEuPathDB" id="AmoebaDB:ACA1_156340"/>
<dbReference type="GeneID" id="14913047"/>
<dbReference type="PROSITE" id="PS50297">
    <property type="entry name" value="ANK_REP_REGION"/>
    <property type="match status" value="1"/>
</dbReference>
<dbReference type="RefSeq" id="XP_004334545.1">
    <property type="nucleotide sequence ID" value="XM_004334497.1"/>
</dbReference>
<dbReference type="SUPFAM" id="SSF48403">
    <property type="entry name" value="Ankyrin repeat"/>
    <property type="match status" value="1"/>
</dbReference>
<dbReference type="KEGG" id="acan:ACA1_156340"/>
<keyword evidence="2 3" id="KW-0040">ANK repeat</keyword>
<keyword evidence="1" id="KW-0677">Repeat</keyword>
<proteinExistence type="predicted"/>
<evidence type="ECO:0000313" key="4">
    <source>
        <dbReference type="EMBL" id="ELR12532.1"/>
    </source>
</evidence>
<evidence type="ECO:0000256" key="2">
    <source>
        <dbReference type="ARBA" id="ARBA00023043"/>
    </source>
</evidence>
<dbReference type="PANTHER" id="PTHR24180">
    <property type="entry name" value="CYCLIN-DEPENDENT KINASE INHIBITOR 2C-RELATED"/>
    <property type="match status" value="1"/>
</dbReference>
<dbReference type="AlphaFoldDB" id="L8GHS9"/>
<dbReference type="OrthoDB" id="341259at2759"/>
<feature type="repeat" description="ANK" evidence="3">
    <location>
        <begin position="96"/>
        <end position="128"/>
    </location>
</feature>
<dbReference type="EMBL" id="KB008109">
    <property type="protein sequence ID" value="ELR12532.1"/>
    <property type="molecule type" value="Genomic_DNA"/>
</dbReference>